<evidence type="ECO:0000256" key="2">
    <source>
        <dbReference type="RuleBase" id="RU000553"/>
    </source>
</evidence>
<comment type="similarity">
    <text evidence="3">Belongs to the acylphosphatase family.</text>
</comment>
<feature type="active site" evidence="1">
    <location>
        <position position="26"/>
    </location>
</feature>
<feature type="domain" description="Acylphosphatase-like" evidence="4">
    <location>
        <begin position="11"/>
        <end position="98"/>
    </location>
</feature>
<keyword evidence="1 2" id="KW-0378">Hydrolase</keyword>
<comment type="caution">
    <text evidence="5">The sequence shown here is derived from an EMBL/GenBank/DDBJ whole genome shotgun (WGS) entry which is preliminary data.</text>
</comment>
<dbReference type="SUPFAM" id="SSF54975">
    <property type="entry name" value="Acylphosphatase/BLUF domain-like"/>
    <property type="match status" value="1"/>
</dbReference>
<dbReference type="PANTHER" id="PTHR47268">
    <property type="entry name" value="ACYLPHOSPHATASE"/>
    <property type="match status" value="1"/>
</dbReference>
<dbReference type="PROSITE" id="PS00150">
    <property type="entry name" value="ACYLPHOSPHATASE_1"/>
    <property type="match status" value="1"/>
</dbReference>
<dbReference type="PROSITE" id="PS51160">
    <property type="entry name" value="ACYLPHOSPHATASE_3"/>
    <property type="match status" value="1"/>
</dbReference>
<organism evidence="5 6">
    <name type="scientific">Elsinoe batatas</name>
    <dbReference type="NCBI Taxonomy" id="2601811"/>
    <lineage>
        <taxon>Eukaryota</taxon>
        <taxon>Fungi</taxon>
        <taxon>Dikarya</taxon>
        <taxon>Ascomycota</taxon>
        <taxon>Pezizomycotina</taxon>
        <taxon>Dothideomycetes</taxon>
        <taxon>Dothideomycetidae</taxon>
        <taxon>Myriangiales</taxon>
        <taxon>Elsinoaceae</taxon>
        <taxon>Elsinoe</taxon>
    </lineage>
</organism>
<proteinExistence type="inferred from homology"/>
<dbReference type="InterPro" id="IPR017968">
    <property type="entry name" value="Acylphosphatase_CS"/>
</dbReference>
<reference evidence="5" key="1">
    <citation type="submission" date="2021-07" db="EMBL/GenBank/DDBJ databases">
        <title>Elsinoe batatas strain:CRI-CJ2 Genome sequencing and assembly.</title>
        <authorList>
            <person name="Huang L."/>
        </authorList>
    </citation>
    <scope>NUCLEOTIDE SEQUENCE</scope>
    <source>
        <strain evidence="5">CRI-CJ2</strain>
    </source>
</reference>
<protein>
    <recommendedName>
        <fullName evidence="1 2">Acylphosphatase</fullName>
        <ecNumber evidence="1 2">3.6.1.7</ecNumber>
    </recommendedName>
</protein>
<dbReference type="EC" id="3.6.1.7" evidence="1 2"/>
<evidence type="ECO:0000313" key="6">
    <source>
        <dbReference type="Proteomes" id="UP000809789"/>
    </source>
</evidence>
<evidence type="ECO:0000256" key="3">
    <source>
        <dbReference type="RuleBase" id="RU004168"/>
    </source>
</evidence>
<dbReference type="EMBL" id="JAESVG020000003">
    <property type="protein sequence ID" value="KAG8629115.1"/>
    <property type="molecule type" value="Genomic_DNA"/>
</dbReference>
<accession>A0A8K0PEE0</accession>
<dbReference type="PANTHER" id="PTHR47268:SF4">
    <property type="entry name" value="ACYLPHOSPHATASE"/>
    <property type="match status" value="1"/>
</dbReference>
<dbReference type="InterPro" id="IPR001792">
    <property type="entry name" value="Acylphosphatase-like_dom"/>
</dbReference>
<comment type="catalytic activity">
    <reaction evidence="1 2">
        <text>an acyl phosphate + H2O = a carboxylate + phosphate + H(+)</text>
        <dbReference type="Rhea" id="RHEA:14965"/>
        <dbReference type="ChEBI" id="CHEBI:15377"/>
        <dbReference type="ChEBI" id="CHEBI:15378"/>
        <dbReference type="ChEBI" id="CHEBI:29067"/>
        <dbReference type="ChEBI" id="CHEBI:43474"/>
        <dbReference type="ChEBI" id="CHEBI:59918"/>
        <dbReference type="EC" id="3.6.1.7"/>
    </reaction>
</comment>
<dbReference type="Pfam" id="PF00708">
    <property type="entry name" value="Acylphosphatase"/>
    <property type="match status" value="1"/>
</dbReference>
<dbReference type="AlphaFoldDB" id="A0A8K0PEE0"/>
<dbReference type="Gene3D" id="3.30.70.100">
    <property type="match status" value="1"/>
</dbReference>
<dbReference type="PRINTS" id="PR00112">
    <property type="entry name" value="ACYLPHPHTASE"/>
</dbReference>
<feature type="active site" evidence="1">
    <location>
        <position position="44"/>
    </location>
</feature>
<dbReference type="PROSITE" id="PS00151">
    <property type="entry name" value="ACYLPHOSPHATASE_2"/>
    <property type="match status" value="1"/>
</dbReference>
<dbReference type="InterPro" id="IPR036046">
    <property type="entry name" value="Acylphosphatase-like_dom_sf"/>
</dbReference>
<evidence type="ECO:0000313" key="5">
    <source>
        <dbReference type="EMBL" id="KAG8629115.1"/>
    </source>
</evidence>
<dbReference type="OrthoDB" id="7961613at2759"/>
<dbReference type="InterPro" id="IPR020456">
    <property type="entry name" value="Acylphosphatase"/>
</dbReference>
<gene>
    <name evidence="5" type="ORF">KVT40_002980</name>
</gene>
<dbReference type="GO" id="GO:0003998">
    <property type="term" value="F:acylphosphatase activity"/>
    <property type="evidence" value="ECO:0007669"/>
    <property type="project" value="UniProtKB-EC"/>
</dbReference>
<evidence type="ECO:0000256" key="1">
    <source>
        <dbReference type="PROSITE-ProRule" id="PRU00520"/>
    </source>
</evidence>
<evidence type="ECO:0000259" key="4">
    <source>
        <dbReference type="PROSITE" id="PS51160"/>
    </source>
</evidence>
<keyword evidence="6" id="KW-1185">Reference proteome</keyword>
<sequence length="98" mass="10325">MSSATSIMSKRIAYQVEGVVQGVNFRSHTVKHASQAGVTGFVKNASDGSVIGEAQGSDSALNKFVQHLNMGPSAAKVDKVDIKDIPTKDGESGFDQTR</sequence>
<dbReference type="Proteomes" id="UP000809789">
    <property type="component" value="Unassembled WGS sequence"/>
</dbReference>
<name>A0A8K0PEE0_9PEZI</name>